<dbReference type="PANTHER" id="PTHR32481">
    <property type="entry name" value="AMINOPEPTIDASE"/>
    <property type="match status" value="1"/>
</dbReference>
<evidence type="ECO:0000313" key="6">
    <source>
        <dbReference type="EMBL" id="SFG13677.1"/>
    </source>
</evidence>
<dbReference type="Gene3D" id="2.40.30.40">
    <property type="entry name" value="Peptidase M42, domain 2"/>
    <property type="match status" value="1"/>
</dbReference>
<keyword evidence="7" id="KW-1185">Reference proteome</keyword>
<keyword evidence="4" id="KW-0479">Metal-binding</keyword>
<organism evidence="6 7">
    <name type="scientific">Planifilum fulgidum</name>
    <dbReference type="NCBI Taxonomy" id="201973"/>
    <lineage>
        <taxon>Bacteria</taxon>
        <taxon>Bacillati</taxon>
        <taxon>Bacillota</taxon>
        <taxon>Bacilli</taxon>
        <taxon>Bacillales</taxon>
        <taxon>Thermoactinomycetaceae</taxon>
        <taxon>Planifilum</taxon>
    </lineage>
</organism>
<keyword evidence="2" id="KW-0031">Aminopeptidase</keyword>
<dbReference type="Pfam" id="PF05343">
    <property type="entry name" value="Peptidase_M42"/>
    <property type="match status" value="1"/>
</dbReference>
<dbReference type="InterPro" id="IPR051464">
    <property type="entry name" value="Peptidase_M42_aminopept"/>
</dbReference>
<evidence type="ECO:0000256" key="3">
    <source>
        <dbReference type="ARBA" id="ARBA00022670"/>
    </source>
</evidence>
<dbReference type="AlphaFoldDB" id="A0A1I2PI42"/>
<evidence type="ECO:0000256" key="1">
    <source>
        <dbReference type="ARBA" id="ARBA00006272"/>
    </source>
</evidence>
<protein>
    <submittedName>
        <fullName evidence="6">Endoglucanase</fullName>
    </submittedName>
</protein>
<dbReference type="PANTHER" id="PTHR32481:SF0">
    <property type="entry name" value="AMINOPEPTIDASE YPDE-RELATED"/>
    <property type="match status" value="1"/>
</dbReference>
<dbReference type="GO" id="GO:0004177">
    <property type="term" value="F:aminopeptidase activity"/>
    <property type="evidence" value="ECO:0007669"/>
    <property type="project" value="UniProtKB-KW"/>
</dbReference>
<name>A0A1I2PI42_9BACL</name>
<proteinExistence type="inferred from homology"/>
<evidence type="ECO:0000313" key="7">
    <source>
        <dbReference type="Proteomes" id="UP000198661"/>
    </source>
</evidence>
<keyword evidence="5" id="KW-0378">Hydrolase</keyword>
<keyword evidence="3" id="KW-0645">Protease</keyword>
<dbReference type="SUPFAM" id="SSF53187">
    <property type="entry name" value="Zn-dependent exopeptidases"/>
    <property type="match status" value="1"/>
</dbReference>
<dbReference type="InterPro" id="IPR023367">
    <property type="entry name" value="Peptidase_M42_dom2"/>
</dbReference>
<dbReference type="GO" id="GO:0046872">
    <property type="term" value="F:metal ion binding"/>
    <property type="evidence" value="ECO:0007669"/>
    <property type="project" value="UniProtKB-KW"/>
</dbReference>
<evidence type="ECO:0000256" key="4">
    <source>
        <dbReference type="ARBA" id="ARBA00022723"/>
    </source>
</evidence>
<dbReference type="EMBL" id="FOOK01000017">
    <property type="protein sequence ID" value="SFG13677.1"/>
    <property type="molecule type" value="Genomic_DNA"/>
</dbReference>
<gene>
    <name evidence="6" type="ORF">SAMN04488025_11733</name>
</gene>
<dbReference type="CDD" id="cd05656">
    <property type="entry name" value="M42_Frv"/>
    <property type="match status" value="1"/>
</dbReference>
<dbReference type="Proteomes" id="UP000198661">
    <property type="component" value="Unassembled WGS sequence"/>
</dbReference>
<dbReference type="InterPro" id="IPR008007">
    <property type="entry name" value="Peptidase_M42"/>
</dbReference>
<evidence type="ECO:0000256" key="5">
    <source>
        <dbReference type="ARBA" id="ARBA00022801"/>
    </source>
</evidence>
<accession>A0A1I2PI42</accession>
<reference evidence="6 7" key="1">
    <citation type="submission" date="2016-10" db="EMBL/GenBank/DDBJ databases">
        <authorList>
            <person name="de Groot N.N."/>
        </authorList>
    </citation>
    <scope>NUCLEOTIDE SEQUENCE [LARGE SCALE GENOMIC DNA]</scope>
    <source>
        <strain evidence="6 7">DSM 44945</strain>
    </source>
</reference>
<evidence type="ECO:0000256" key="2">
    <source>
        <dbReference type="ARBA" id="ARBA00022438"/>
    </source>
</evidence>
<dbReference type="GO" id="GO:0006508">
    <property type="term" value="P:proteolysis"/>
    <property type="evidence" value="ECO:0007669"/>
    <property type="project" value="UniProtKB-KW"/>
</dbReference>
<dbReference type="SUPFAM" id="SSF101821">
    <property type="entry name" value="Aminopeptidase/glucanase lid domain"/>
    <property type="match status" value="1"/>
</dbReference>
<dbReference type="Gene3D" id="3.40.630.10">
    <property type="entry name" value="Zn peptidases"/>
    <property type="match status" value="1"/>
</dbReference>
<comment type="similarity">
    <text evidence="1">Belongs to the peptidase M42 family.</text>
</comment>
<dbReference type="STRING" id="201973.SAMN04488025_11733"/>
<sequence length="405" mass="44806">MFSRRRFVNFCLFRYTLSERRMECPPIPLCGLDKLVMRQNMKESIGVEVKLMVDWSLFQQLTQAPGAPGFEGEVRRILRTHLEKHSDELVQDRLGGVFGILRGKSGPRVMVAGHMDEVSFMVTRITEEGFLRFQPLGGWWNQVMPAQRVEVVTRAGKRIPGVIGSVPPHLLKPEARNKPLEIEEMFIDVGARNREEVDRMGIRPGDPAVPVCPFVEMEGGRRLMAKAWDNRFGCGMAVELLKEMKKDRPPNTLIAGATVQEELGLRGAEAAANLIQPDIFFAVDASPAGDIPGVKEGFGRLGGGVLIRIYDRTMVTLPGMRDYLLDTAEKENIPYQFFVSQGGTDAGAVHRSGTGVPSAAIGVCARYIHSHAAIVDKDDIEAAKAFLIALVKGLDDAAAERIRER</sequence>